<keyword evidence="2" id="KW-0812">Transmembrane</keyword>
<dbReference type="AlphaFoldDB" id="K0SXL3"/>
<keyword evidence="2" id="KW-1133">Transmembrane helix</keyword>
<dbReference type="EMBL" id="AGNL01007566">
    <property type="protein sequence ID" value="EJK71163.1"/>
    <property type="molecule type" value="Genomic_DNA"/>
</dbReference>
<evidence type="ECO:0000256" key="2">
    <source>
        <dbReference type="SAM" id="Phobius"/>
    </source>
</evidence>
<proteinExistence type="predicted"/>
<protein>
    <submittedName>
        <fullName evidence="3">Uncharacterized protein</fullName>
    </submittedName>
</protein>
<comment type="caution">
    <text evidence="3">The sequence shown here is derived from an EMBL/GenBank/DDBJ whole genome shotgun (WGS) entry which is preliminary data.</text>
</comment>
<feature type="region of interest" description="Disordered" evidence="1">
    <location>
        <begin position="52"/>
        <end position="126"/>
    </location>
</feature>
<accession>K0SXL3</accession>
<keyword evidence="4" id="KW-1185">Reference proteome</keyword>
<dbReference type="Proteomes" id="UP000266841">
    <property type="component" value="Unassembled WGS sequence"/>
</dbReference>
<gene>
    <name evidence="3" type="ORF">THAOC_07423</name>
</gene>
<sequence length="126" mass="13366">PSLPSSPPTHCPPTLLLGAIVALQAAAGVFTLKLAKGYAHVRQFGQKLNMYNNELDVPPPRKPRTAAEGYKNDPRPPVTGVFGLDSAGNLGNKREELSGSTRLGKGARGDPSRGSWPGFPCVRPPR</sequence>
<feature type="transmembrane region" description="Helical" evidence="2">
    <location>
        <begin position="15"/>
        <end position="35"/>
    </location>
</feature>
<organism evidence="3 4">
    <name type="scientific">Thalassiosira oceanica</name>
    <name type="common">Marine diatom</name>
    <dbReference type="NCBI Taxonomy" id="159749"/>
    <lineage>
        <taxon>Eukaryota</taxon>
        <taxon>Sar</taxon>
        <taxon>Stramenopiles</taxon>
        <taxon>Ochrophyta</taxon>
        <taxon>Bacillariophyta</taxon>
        <taxon>Coscinodiscophyceae</taxon>
        <taxon>Thalassiosirophycidae</taxon>
        <taxon>Thalassiosirales</taxon>
        <taxon>Thalassiosiraceae</taxon>
        <taxon>Thalassiosira</taxon>
    </lineage>
</organism>
<name>K0SXL3_THAOC</name>
<evidence type="ECO:0000313" key="3">
    <source>
        <dbReference type="EMBL" id="EJK71163.1"/>
    </source>
</evidence>
<evidence type="ECO:0000256" key="1">
    <source>
        <dbReference type="SAM" id="MobiDB-lite"/>
    </source>
</evidence>
<feature type="non-terminal residue" evidence="3">
    <location>
        <position position="1"/>
    </location>
</feature>
<evidence type="ECO:0000313" key="4">
    <source>
        <dbReference type="Proteomes" id="UP000266841"/>
    </source>
</evidence>
<reference evidence="3 4" key="1">
    <citation type="journal article" date="2012" name="Genome Biol.">
        <title>Genome and low-iron response of an oceanic diatom adapted to chronic iron limitation.</title>
        <authorList>
            <person name="Lommer M."/>
            <person name="Specht M."/>
            <person name="Roy A.S."/>
            <person name="Kraemer L."/>
            <person name="Andreson R."/>
            <person name="Gutowska M.A."/>
            <person name="Wolf J."/>
            <person name="Bergner S.V."/>
            <person name="Schilhabel M.B."/>
            <person name="Klostermeier U.C."/>
            <person name="Beiko R.G."/>
            <person name="Rosenstiel P."/>
            <person name="Hippler M."/>
            <person name="Laroche J."/>
        </authorList>
    </citation>
    <scope>NUCLEOTIDE SEQUENCE [LARGE SCALE GENOMIC DNA]</scope>
    <source>
        <strain evidence="3 4">CCMP1005</strain>
    </source>
</reference>
<keyword evidence="2" id="KW-0472">Membrane</keyword>